<dbReference type="Proteomes" id="UP000321424">
    <property type="component" value="Unassembled WGS sequence"/>
</dbReference>
<dbReference type="EMBL" id="BJXA01000016">
    <property type="protein sequence ID" value="GEM38475.1"/>
    <property type="molecule type" value="Genomic_DNA"/>
</dbReference>
<gene>
    <name evidence="2" type="ORF">NN4_29940</name>
</gene>
<dbReference type="AlphaFoldDB" id="A0A511MCS9"/>
<comment type="caution">
    <text evidence="2">The sequence shown here is derived from an EMBL/GenBank/DDBJ whole genome shotgun (WGS) entry which is preliminary data.</text>
</comment>
<feature type="region of interest" description="Disordered" evidence="1">
    <location>
        <begin position="1"/>
        <end position="36"/>
    </location>
</feature>
<proteinExistence type="predicted"/>
<organism evidence="2 3">
    <name type="scientific">Nocardia ninae NBRC 108245</name>
    <dbReference type="NCBI Taxonomy" id="1210091"/>
    <lineage>
        <taxon>Bacteria</taxon>
        <taxon>Bacillati</taxon>
        <taxon>Actinomycetota</taxon>
        <taxon>Actinomycetes</taxon>
        <taxon>Mycobacteriales</taxon>
        <taxon>Nocardiaceae</taxon>
        <taxon>Nocardia</taxon>
    </lineage>
</organism>
<evidence type="ECO:0000313" key="3">
    <source>
        <dbReference type="Proteomes" id="UP000321424"/>
    </source>
</evidence>
<name>A0A511MCS9_9NOCA</name>
<reference evidence="2 3" key="1">
    <citation type="submission" date="2019-07" db="EMBL/GenBank/DDBJ databases">
        <title>Whole genome shotgun sequence of Nocardia ninae NBRC 108245.</title>
        <authorList>
            <person name="Hosoyama A."/>
            <person name="Uohara A."/>
            <person name="Ohji S."/>
            <person name="Ichikawa N."/>
        </authorList>
    </citation>
    <scope>NUCLEOTIDE SEQUENCE [LARGE SCALE GENOMIC DNA]</scope>
    <source>
        <strain evidence="2 3">NBRC 108245</strain>
    </source>
</reference>
<evidence type="ECO:0000256" key="1">
    <source>
        <dbReference type="SAM" id="MobiDB-lite"/>
    </source>
</evidence>
<evidence type="ECO:0000313" key="2">
    <source>
        <dbReference type="EMBL" id="GEM38475.1"/>
    </source>
</evidence>
<keyword evidence="3" id="KW-1185">Reference proteome</keyword>
<protein>
    <submittedName>
        <fullName evidence="2">Uncharacterized protein</fullName>
    </submittedName>
</protein>
<accession>A0A511MCS9</accession>
<feature type="compositionally biased region" description="Basic residues" evidence="1">
    <location>
        <begin position="16"/>
        <end position="30"/>
    </location>
</feature>
<sequence length="102" mass="11504">MTAYQGPPTSSGCQRARGRPRPQQSRRPRATFKDVTRRSQIRVALDGQTVNHTDELIDLRGIRPPAARLLVDTSDIYCFANRDRFLSWNDTVTLYASSVPQG</sequence>